<accession>A0A9N8EM68</accession>
<feature type="region of interest" description="Disordered" evidence="1">
    <location>
        <begin position="22"/>
        <end position="51"/>
    </location>
</feature>
<proteinExistence type="predicted"/>
<dbReference type="Proteomes" id="UP001153069">
    <property type="component" value="Unassembled WGS sequence"/>
</dbReference>
<gene>
    <name evidence="2" type="ORF">SEMRO_1209_G252700.1</name>
</gene>
<keyword evidence="3" id="KW-1185">Reference proteome</keyword>
<organism evidence="2 3">
    <name type="scientific">Seminavis robusta</name>
    <dbReference type="NCBI Taxonomy" id="568900"/>
    <lineage>
        <taxon>Eukaryota</taxon>
        <taxon>Sar</taxon>
        <taxon>Stramenopiles</taxon>
        <taxon>Ochrophyta</taxon>
        <taxon>Bacillariophyta</taxon>
        <taxon>Bacillariophyceae</taxon>
        <taxon>Bacillariophycidae</taxon>
        <taxon>Naviculales</taxon>
        <taxon>Naviculaceae</taxon>
        <taxon>Seminavis</taxon>
    </lineage>
</organism>
<dbReference type="EMBL" id="CAICTM010001207">
    <property type="protein sequence ID" value="CAB9521579.1"/>
    <property type="molecule type" value="Genomic_DNA"/>
</dbReference>
<sequence length="99" mass="11428">MQPNRRSSWIVVLDDFGYDDMGMDAHRNSGSEDDDVADHESADDDAEEDSIPLLKQKIRLLQRNNTAFANETDRQRDEISELKRQLGRGSMDYSSSRRH</sequence>
<name>A0A9N8EM68_9STRA</name>
<feature type="compositionally biased region" description="Basic and acidic residues" evidence="1">
    <location>
        <begin position="71"/>
        <end position="84"/>
    </location>
</feature>
<feature type="region of interest" description="Disordered" evidence="1">
    <location>
        <begin position="69"/>
        <end position="99"/>
    </location>
</feature>
<protein>
    <submittedName>
        <fullName evidence="2">Uncharacterized protein</fullName>
    </submittedName>
</protein>
<evidence type="ECO:0000313" key="3">
    <source>
        <dbReference type="Proteomes" id="UP001153069"/>
    </source>
</evidence>
<dbReference type="AlphaFoldDB" id="A0A9N8EM68"/>
<comment type="caution">
    <text evidence="2">The sequence shown here is derived from an EMBL/GenBank/DDBJ whole genome shotgun (WGS) entry which is preliminary data.</text>
</comment>
<reference evidence="2" key="1">
    <citation type="submission" date="2020-06" db="EMBL/GenBank/DDBJ databases">
        <authorList>
            <consortium name="Plant Systems Biology data submission"/>
        </authorList>
    </citation>
    <scope>NUCLEOTIDE SEQUENCE</scope>
    <source>
        <strain evidence="2">D6</strain>
    </source>
</reference>
<feature type="compositionally biased region" description="Acidic residues" evidence="1">
    <location>
        <begin position="31"/>
        <end position="50"/>
    </location>
</feature>
<evidence type="ECO:0000313" key="2">
    <source>
        <dbReference type="EMBL" id="CAB9521579.1"/>
    </source>
</evidence>
<evidence type="ECO:0000256" key="1">
    <source>
        <dbReference type="SAM" id="MobiDB-lite"/>
    </source>
</evidence>